<dbReference type="InParanoid" id="M1D3K7"/>
<dbReference type="Gene3D" id="3.40.50.150">
    <property type="entry name" value="Vaccinia Virus protein VP39"/>
    <property type="match status" value="1"/>
</dbReference>
<name>M1D3K7_SOLTU</name>
<dbReference type="InterPro" id="IPR001077">
    <property type="entry name" value="COMT_C"/>
</dbReference>
<dbReference type="STRING" id="4113.M1D3K7"/>
<dbReference type="SUPFAM" id="SSF53335">
    <property type="entry name" value="S-adenosyl-L-methionine-dependent methyltransferases"/>
    <property type="match status" value="1"/>
</dbReference>
<reference evidence="6" key="1">
    <citation type="journal article" date="2011" name="Nature">
        <title>Genome sequence and analysis of the tuber crop potato.</title>
        <authorList>
            <consortium name="The Potato Genome Sequencing Consortium"/>
        </authorList>
    </citation>
    <scope>NUCLEOTIDE SEQUENCE [LARGE SCALE GENOMIC DNA]</scope>
    <source>
        <strain evidence="6">cv. DM1-3 516 R44</strain>
    </source>
</reference>
<dbReference type="EnsemblPlants" id="PGSC0003DMT400080490">
    <property type="protein sequence ID" value="PGSC0003DMT400080490"/>
    <property type="gene ID" value="PGSC0003DMG400031340"/>
</dbReference>
<dbReference type="eggNOG" id="KOG1252">
    <property type="taxonomic scope" value="Eukaryota"/>
</dbReference>
<dbReference type="InterPro" id="IPR029063">
    <property type="entry name" value="SAM-dependent_MTases_sf"/>
</dbReference>
<dbReference type="PROSITE" id="PS51683">
    <property type="entry name" value="SAM_OMT_II"/>
    <property type="match status" value="1"/>
</dbReference>
<keyword evidence="3" id="KW-0949">S-adenosyl-L-methionine</keyword>
<keyword evidence="1" id="KW-0489">Methyltransferase</keyword>
<organism evidence="5 6">
    <name type="scientific">Solanum tuberosum</name>
    <name type="common">Potato</name>
    <dbReference type="NCBI Taxonomy" id="4113"/>
    <lineage>
        <taxon>Eukaryota</taxon>
        <taxon>Viridiplantae</taxon>
        <taxon>Streptophyta</taxon>
        <taxon>Embryophyta</taxon>
        <taxon>Tracheophyta</taxon>
        <taxon>Spermatophyta</taxon>
        <taxon>Magnoliopsida</taxon>
        <taxon>eudicotyledons</taxon>
        <taxon>Gunneridae</taxon>
        <taxon>Pentapetalae</taxon>
        <taxon>asterids</taxon>
        <taxon>lamiids</taxon>
        <taxon>Solanales</taxon>
        <taxon>Solanaceae</taxon>
        <taxon>Solanoideae</taxon>
        <taxon>Solaneae</taxon>
        <taxon>Solanum</taxon>
    </lineage>
</organism>
<evidence type="ECO:0000256" key="1">
    <source>
        <dbReference type="ARBA" id="ARBA00022603"/>
    </source>
</evidence>
<dbReference type="eggNOG" id="KOG3178">
    <property type="taxonomic scope" value="Eukaryota"/>
</dbReference>
<dbReference type="GO" id="GO:0032259">
    <property type="term" value="P:methylation"/>
    <property type="evidence" value="ECO:0007669"/>
    <property type="project" value="UniProtKB-KW"/>
</dbReference>
<evidence type="ECO:0000259" key="4">
    <source>
        <dbReference type="Pfam" id="PF00891"/>
    </source>
</evidence>
<sequence length="132" mass="14730">MGISMAFMTAMKGYKMVLTRPSYSSMEGRAFGADLILTDPTKGMEGTVHFDTISPGIWKETLGNEGSKNLSYVGGDMFKSIPCADTTLLKWILHDWSDEECIKILKKCKEAIPRKEKGGKVFIIDMVLWIVT</sequence>
<evidence type="ECO:0000313" key="5">
    <source>
        <dbReference type="EnsemblPlants" id="PGSC0003DMT400080490"/>
    </source>
</evidence>
<keyword evidence="2" id="KW-0808">Transferase</keyword>
<dbReference type="PANTHER" id="PTHR11746">
    <property type="entry name" value="O-METHYLTRANSFERASE"/>
    <property type="match status" value="1"/>
</dbReference>
<dbReference type="PaxDb" id="4113-PGSC0003DMT400080490"/>
<evidence type="ECO:0000313" key="6">
    <source>
        <dbReference type="Proteomes" id="UP000011115"/>
    </source>
</evidence>
<dbReference type="AlphaFoldDB" id="M1D3K7"/>
<reference evidence="5" key="2">
    <citation type="submission" date="2015-06" db="UniProtKB">
        <authorList>
            <consortium name="EnsemblPlants"/>
        </authorList>
    </citation>
    <scope>IDENTIFICATION</scope>
    <source>
        <strain evidence="5">DM1-3 516 R44</strain>
    </source>
</reference>
<evidence type="ECO:0000256" key="2">
    <source>
        <dbReference type="ARBA" id="ARBA00022679"/>
    </source>
</evidence>
<proteinExistence type="predicted"/>
<dbReference type="InterPro" id="IPR036052">
    <property type="entry name" value="TrpB-like_PALP_sf"/>
</dbReference>
<dbReference type="Proteomes" id="UP000011115">
    <property type="component" value="Unassembled WGS sequence"/>
</dbReference>
<dbReference type="Gramene" id="PGSC0003DMT400080490">
    <property type="protein sequence ID" value="PGSC0003DMT400080490"/>
    <property type="gene ID" value="PGSC0003DMG400031340"/>
</dbReference>
<dbReference type="HOGENOM" id="CLU_1920836_0_0_1"/>
<dbReference type="Pfam" id="PF00891">
    <property type="entry name" value="Methyltransf_2"/>
    <property type="match status" value="1"/>
</dbReference>
<keyword evidence="6" id="KW-1185">Reference proteome</keyword>
<accession>M1D3K7</accession>
<dbReference type="GO" id="GO:0008171">
    <property type="term" value="F:O-methyltransferase activity"/>
    <property type="evidence" value="ECO:0007669"/>
    <property type="project" value="InterPro"/>
</dbReference>
<protein>
    <submittedName>
        <fullName evidence="5">Resveratrol O-methyltransferase</fullName>
    </submittedName>
</protein>
<evidence type="ECO:0000256" key="3">
    <source>
        <dbReference type="ARBA" id="ARBA00022691"/>
    </source>
</evidence>
<dbReference type="Gene3D" id="3.40.50.1100">
    <property type="match status" value="1"/>
</dbReference>
<feature type="domain" description="O-methyltransferase C-terminal" evidence="4">
    <location>
        <begin position="64"/>
        <end position="128"/>
    </location>
</feature>
<dbReference type="InterPro" id="IPR016461">
    <property type="entry name" value="COMT-like"/>
</dbReference>